<keyword evidence="3" id="KW-1185">Reference proteome</keyword>
<evidence type="ECO:0000256" key="1">
    <source>
        <dbReference type="SAM" id="SignalP"/>
    </source>
</evidence>
<evidence type="ECO:0000313" key="2">
    <source>
        <dbReference type="EMBL" id="RZS89417.1"/>
    </source>
</evidence>
<comment type="caution">
    <text evidence="2">The sequence shown here is derived from an EMBL/GenBank/DDBJ whole genome shotgun (WGS) entry which is preliminary data.</text>
</comment>
<accession>A0A4Q7NQU1</accession>
<organism evidence="2 3">
    <name type="scientific">Motilibacter rhizosphaerae</name>
    <dbReference type="NCBI Taxonomy" id="598652"/>
    <lineage>
        <taxon>Bacteria</taxon>
        <taxon>Bacillati</taxon>
        <taxon>Actinomycetota</taxon>
        <taxon>Actinomycetes</taxon>
        <taxon>Motilibacterales</taxon>
        <taxon>Motilibacteraceae</taxon>
        <taxon>Motilibacter</taxon>
    </lineage>
</organism>
<keyword evidence="1" id="KW-0732">Signal</keyword>
<dbReference type="EMBL" id="SGXD01000002">
    <property type="protein sequence ID" value="RZS89417.1"/>
    <property type="molecule type" value="Genomic_DNA"/>
</dbReference>
<name>A0A4Q7NQU1_9ACTN</name>
<evidence type="ECO:0000313" key="3">
    <source>
        <dbReference type="Proteomes" id="UP000293638"/>
    </source>
</evidence>
<reference evidence="2 3" key="1">
    <citation type="submission" date="2019-02" db="EMBL/GenBank/DDBJ databases">
        <title>Genomic Encyclopedia of Type Strains, Phase IV (KMG-IV): sequencing the most valuable type-strain genomes for metagenomic binning, comparative biology and taxonomic classification.</title>
        <authorList>
            <person name="Goeker M."/>
        </authorList>
    </citation>
    <scope>NUCLEOTIDE SEQUENCE [LARGE SCALE GENOMIC DNA]</scope>
    <source>
        <strain evidence="2 3">DSM 45622</strain>
    </source>
</reference>
<protein>
    <submittedName>
        <fullName evidence="2">Uncharacterized protein</fullName>
    </submittedName>
</protein>
<dbReference type="AlphaFoldDB" id="A0A4Q7NQU1"/>
<feature type="signal peptide" evidence="1">
    <location>
        <begin position="1"/>
        <end position="26"/>
    </location>
</feature>
<feature type="chain" id="PRO_5020231708" evidence="1">
    <location>
        <begin position="27"/>
        <end position="581"/>
    </location>
</feature>
<sequence length="581" mass="60262">MVVVMGMALVLTLVVSASLFAVTRQAAPDRRTQDYQAALAAAQAGLDDYVSRLNACDTYWLDACGAPAGSNAALVTASAAPTTWARVPDTSGVAIASFYQYSVLTRPSSGLLRIRVTGRVNGVRRTLTADLRKERLLNLIYYTTYETLAPALYPYVHPAGQIVPGSDSTHRFQYQSAISASTAAACEKFYYNGRNNVRLGSRTYYAQTYNSNSGQWTNSGGPQSETPTCDTISFGGGDKLTGHVHSEDAMSIGAGGITFQSLRAGDVVGSNWPETASIQPSNPNKVYYGPGDPVMTCTGCMTPQREDTISLPPSNAALVSYADKSQGGEGCLYTGPTKLAFNADGSVSVTSPGSSDASVLNSGCGSASALASGGTATARPANGVIYVRGITSGGCSSTQLGYTLTAAESCLDGNAFVSGSVSGHFTVGAQKDVDIVGNTTYAGGTSSSSTDSLGLIGNGFVQVYHPVTDSDGDGVYTNDVTYSLPSGGAGIEVDAALLSVQGSITVQNYNKGPALGTLRLVGALAQKFRGPVASTSSGSTVSGFVKDYRYDSRLVTQPPPFFLDPTSARWQVQAVAEQANP</sequence>
<dbReference type="Proteomes" id="UP000293638">
    <property type="component" value="Unassembled WGS sequence"/>
</dbReference>
<proteinExistence type="predicted"/>
<gene>
    <name evidence="2" type="ORF">EV189_1180</name>
</gene>